<evidence type="ECO:0008006" key="4">
    <source>
        <dbReference type="Google" id="ProtNLM"/>
    </source>
</evidence>
<keyword evidence="3" id="KW-1185">Reference proteome</keyword>
<feature type="compositionally biased region" description="Basic and acidic residues" evidence="1">
    <location>
        <begin position="22"/>
        <end position="31"/>
    </location>
</feature>
<protein>
    <recommendedName>
        <fullName evidence="4">Prolactin receptor</fullName>
    </recommendedName>
</protein>
<evidence type="ECO:0000313" key="2">
    <source>
        <dbReference type="EMBL" id="KAL3500285.1"/>
    </source>
</evidence>
<organism evidence="2 3">
    <name type="scientific">Cinchona calisaya</name>
    <dbReference type="NCBI Taxonomy" id="153742"/>
    <lineage>
        <taxon>Eukaryota</taxon>
        <taxon>Viridiplantae</taxon>
        <taxon>Streptophyta</taxon>
        <taxon>Embryophyta</taxon>
        <taxon>Tracheophyta</taxon>
        <taxon>Spermatophyta</taxon>
        <taxon>Magnoliopsida</taxon>
        <taxon>eudicotyledons</taxon>
        <taxon>Gunneridae</taxon>
        <taxon>Pentapetalae</taxon>
        <taxon>asterids</taxon>
        <taxon>lamiids</taxon>
        <taxon>Gentianales</taxon>
        <taxon>Rubiaceae</taxon>
        <taxon>Cinchonoideae</taxon>
        <taxon>Cinchoneae</taxon>
        <taxon>Cinchona</taxon>
    </lineage>
</organism>
<feature type="non-terminal residue" evidence="2">
    <location>
        <position position="1"/>
    </location>
</feature>
<dbReference type="AlphaFoldDB" id="A0ABD2Y0U5"/>
<feature type="compositionally biased region" description="Basic and acidic residues" evidence="1">
    <location>
        <begin position="1"/>
        <end position="13"/>
    </location>
</feature>
<sequence>SKEKKLSLNKEEVTSTPSTKEPLAEEKTKKDCMVATGAHSPWSCDDNLNEQPHS</sequence>
<name>A0ABD2Y0U5_9GENT</name>
<gene>
    <name evidence="2" type="ORF">ACH5RR_039378</name>
</gene>
<accession>A0ABD2Y0U5</accession>
<evidence type="ECO:0000313" key="3">
    <source>
        <dbReference type="Proteomes" id="UP001630127"/>
    </source>
</evidence>
<evidence type="ECO:0000256" key="1">
    <source>
        <dbReference type="SAM" id="MobiDB-lite"/>
    </source>
</evidence>
<reference evidence="2 3" key="1">
    <citation type="submission" date="2024-11" db="EMBL/GenBank/DDBJ databases">
        <title>A near-complete genome assembly of Cinchona calisaya.</title>
        <authorList>
            <person name="Lian D.C."/>
            <person name="Zhao X.W."/>
            <person name="Wei L."/>
        </authorList>
    </citation>
    <scope>NUCLEOTIDE SEQUENCE [LARGE SCALE GENOMIC DNA]</scope>
    <source>
        <tissue evidence="2">Nenye</tissue>
    </source>
</reference>
<feature type="region of interest" description="Disordered" evidence="1">
    <location>
        <begin position="1"/>
        <end position="31"/>
    </location>
</feature>
<proteinExistence type="predicted"/>
<dbReference type="Proteomes" id="UP001630127">
    <property type="component" value="Unassembled WGS sequence"/>
</dbReference>
<dbReference type="EMBL" id="JBJUIK010000016">
    <property type="protein sequence ID" value="KAL3500285.1"/>
    <property type="molecule type" value="Genomic_DNA"/>
</dbReference>
<comment type="caution">
    <text evidence="2">The sequence shown here is derived from an EMBL/GenBank/DDBJ whole genome shotgun (WGS) entry which is preliminary data.</text>
</comment>